<feature type="compositionally biased region" description="Basic and acidic residues" evidence="6">
    <location>
        <begin position="13"/>
        <end position="22"/>
    </location>
</feature>
<feature type="domain" description="C2H2-type" evidence="7">
    <location>
        <begin position="175"/>
        <end position="202"/>
    </location>
</feature>
<keyword evidence="1" id="KW-0479">Metal-binding</keyword>
<evidence type="ECO:0000313" key="9">
    <source>
        <dbReference type="EnsemblMetazoa" id="ASIC005743-PA"/>
    </source>
</evidence>
<dbReference type="OMA" id="NAHACEA"/>
<dbReference type="PROSITE" id="PS50157">
    <property type="entry name" value="ZINC_FINGER_C2H2_2"/>
    <property type="match status" value="9"/>
</dbReference>
<dbReference type="SMART" id="SM00355">
    <property type="entry name" value="ZnF_C2H2"/>
    <property type="match status" value="12"/>
</dbReference>
<dbReference type="GO" id="GO:0005634">
    <property type="term" value="C:nucleus"/>
    <property type="evidence" value="ECO:0007669"/>
    <property type="project" value="TreeGrafter"/>
</dbReference>
<dbReference type="STRING" id="74873.A0A084VK81"/>
<reference evidence="8 10" key="1">
    <citation type="journal article" date="2014" name="BMC Genomics">
        <title>Genome sequence of Anopheles sinensis provides insight into genetics basis of mosquito competence for malaria parasites.</title>
        <authorList>
            <person name="Zhou D."/>
            <person name="Zhang D."/>
            <person name="Ding G."/>
            <person name="Shi L."/>
            <person name="Hou Q."/>
            <person name="Ye Y."/>
            <person name="Xu Y."/>
            <person name="Zhou H."/>
            <person name="Xiong C."/>
            <person name="Li S."/>
            <person name="Yu J."/>
            <person name="Hong S."/>
            <person name="Yu X."/>
            <person name="Zou P."/>
            <person name="Chen C."/>
            <person name="Chang X."/>
            <person name="Wang W."/>
            <person name="Lv Y."/>
            <person name="Sun Y."/>
            <person name="Ma L."/>
            <person name="Shen B."/>
            <person name="Zhu C."/>
        </authorList>
    </citation>
    <scope>NUCLEOTIDE SEQUENCE [LARGE SCALE GENOMIC DNA]</scope>
</reference>
<feature type="domain" description="C2H2-type" evidence="7">
    <location>
        <begin position="205"/>
        <end position="232"/>
    </location>
</feature>
<proteinExistence type="predicted"/>
<evidence type="ECO:0000256" key="6">
    <source>
        <dbReference type="SAM" id="MobiDB-lite"/>
    </source>
</evidence>
<dbReference type="VEuPathDB" id="VectorBase:ASIS007807"/>
<dbReference type="InterPro" id="IPR036236">
    <property type="entry name" value="Znf_C2H2_sf"/>
</dbReference>
<protein>
    <recommendedName>
        <fullName evidence="7">C2H2-type domain-containing protein</fullName>
    </recommendedName>
</protein>
<feature type="region of interest" description="Disordered" evidence="6">
    <location>
        <begin position="1"/>
        <end position="24"/>
    </location>
</feature>
<accession>A0A084VK81</accession>
<keyword evidence="3 5" id="KW-0863">Zinc-finger</keyword>
<evidence type="ECO:0000259" key="7">
    <source>
        <dbReference type="PROSITE" id="PS50157"/>
    </source>
</evidence>
<dbReference type="GO" id="GO:0000981">
    <property type="term" value="F:DNA-binding transcription factor activity, RNA polymerase II-specific"/>
    <property type="evidence" value="ECO:0007669"/>
    <property type="project" value="TreeGrafter"/>
</dbReference>
<evidence type="ECO:0000313" key="10">
    <source>
        <dbReference type="Proteomes" id="UP000030765"/>
    </source>
</evidence>
<dbReference type="EMBL" id="KE524944">
    <property type="protein sequence ID" value="KFB38375.1"/>
    <property type="molecule type" value="Genomic_DNA"/>
</dbReference>
<evidence type="ECO:0000256" key="3">
    <source>
        <dbReference type="ARBA" id="ARBA00022771"/>
    </source>
</evidence>
<evidence type="ECO:0000256" key="5">
    <source>
        <dbReference type="PROSITE-ProRule" id="PRU00042"/>
    </source>
</evidence>
<evidence type="ECO:0000256" key="1">
    <source>
        <dbReference type="ARBA" id="ARBA00022723"/>
    </source>
</evidence>
<sequence>MEDACTRSSTPDIKSDENREQSDAWNEFMVNYEKEKSMKRKLKAEQRRALKPQRGRQVNVKLQQLEEEARQLFPLTTCYVCDKQHDSMMECDFHMREHIPMLPYTCNECLVETNEETVTDERYQPLELKTVNKLNFHLRMHRLPHKCDKCYRRFATITRLKGHVSNAHACEATGFTCEYCGKHYTHRVYFRSHVDSHRNELSGQYKCSICDRSFGAKNSLQRHLASHTGEKKYKCMYCDKSFSTSYNRLNHHRIHTGERPHKCLKCGRAFAQSTGLLKHTCTPGQVVHSKLRSDSRPALLPSKDGRCPYPGCDYTATTYGAMYVHKRTKHSTLYQCKICNKSYAFANQLNAHLRLHTGEKPYQCNLCERSFRDLQIYRRHLKTHTTDTSFACEICQKSFKLPQYLQAHMQTHSSERKFSCEICGNCYKTKGELKKHTQRKHGDENNDSRNEDDIIIKVEFCEEVPTSNP</sequence>
<keyword evidence="10" id="KW-1185">Reference proteome</keyword>
<gene>
    <name evidence="8" type="ORF">ZHAS_00005743</name>
</gene>
<feature type="domain" description="C2H2-type" evidence="7">
    <location>
        <begin position="334"/>
        <end position="361"/>
    </location>
</feature>
<dbReference type="GO" id="GO:0008270">
    <property type="term" value="F:zinc ion binding"/>
    <property type="evidence" value="ECO:0007669"/>
    <property type="project" value="UniProtKB-KW"/>
</dbReference>
<dbReference type="VEuPathDB" id="VectorBase:ASIC005743"/>
<keyword evidence="2" id="KW-0677">Repeat</keyword>
<organism evidence="8">
    <name type="scientific">Anopheles sinensis</name>
    <name type="common">Mosquito</name>
    <dbReference type="NCBI Taxonomy" id="74873"/>
    <lineage>
        <taxon>Eukaryota</taxon>
        <taxon>Metazoa</taxon>
        <taxon>Ecdysozoa</taxon>
        <taxon>Arthropoda</taxon>
        <taxon>Hexapoda</taxon>
        <taxon>Insecta</taxon>
        <taxon>Pterygota</taxon>
        <taxon>Neoptera</taxon>
        <taxon>Endopterygota</taxon>
        <taxon>Diptera</taxon>
        <taxon>Nematocera</taxon>
        <taxon>Culicoidea</taxon>
        <taxon>Culicidae</taxon>
        <taxon>Anophelinae</taxon>
        <taxon>Anopheles</taxon>
    </lineage>
</organism>
<dbReference type="Pfam" id="PF13894">
    <property type="entry name" value="zf-C2H2_4"/>
    <property type="match status" value="1"/>
</dbReference>
<feature type="domain" description="C2H2-type" evidence="7">
    <location>
        <begin position="233"/>
        <end position="260"/>
    </location>
</feature>
<dbReference type="EMBL" id="ATLV01014129">
    <property type="status" value="NOT_ANNOTATED_CDS"/>
    <property type="molecule type" value="Genomic_DNA"/>
</dbReference>
<name>A0A084VK81_ANOSI</name>
<feature type="domain" description="C2H2-type" evidence="7">
    <location>
        <begin position="390"/>
        <end position="417"/>
    </location>
</feature>
<feature type="domain" description="C2H2-type" evidence="7">
    <location>
        <begin position="261"/>
        <end position="293"/>
    </location>
</feature>
<dbReference type="GO" id="GO:0000977">
    <property type="term" value="F:RNA polymerase II transcription regulatory region sequence-specific DNA binding"/>
    <property type="evidence" value="ECO:0007669"/>
    <property type="project" value="TreeGrafter"/>
</dbReference>
<dbReference type="SUPFAM" id="SSF57667">
    <property type="entry name" value="beta-beta-alpha zinc fingers"/>
    <property type="match status" value="5"/>
</dbReference>
<evidence type="ECO:0000256" key="2">
    <source>
        <dbReference type="ARBA" id="ARBA00022737"/>
    </source>
</evidence>
<feature type="domain" description="C2H2-type" evidence="7">
    <location>
        <begin position="418"/>
        <end position="446"/>
    </location>
</feature>
<evidence type="ECO:0000256" key="4">
    <source>
        <dbReference type="ARBA" id="ARBA00022833"/>
    </source>
</evidence>
<dbReference type="PANTHER" id="PTHR24409:SF295">
    <property type="entry name" value="AZ2-RELATED"/>
    <property type="match status" value="1"/>
</dbReference>
<evidence type="ECO:0000313" key="8">
    <source>
        <dbReference type="EMBL" id="KFB38375.1"/>
    </source>
</evidence>
<dbReference type="EnsemblMetazoa" id="ASIC005743-RA">
    <property type="protein sequence ID" value="ASIC005743-PA"/>
    <property type="gene ID" value="ASIC005743"/>
</dbReference>
<dbReference type="GO" id="GO:0030674">
    <property type="term" value="F:protein-macromolecule adaptor activity"/>
    <property type="evidence" value="ECO:0007669"/>
    <property type="project" value="UniProtKB-ARBA"/>
</dbReference>
<dbReference type="InterPro" id="IPR013087">
    <property type="entry name" value="Znf_C2H2_type"/>
</dbReference>
<dbReference type="PANTHER" id="PTHR24409">
    <property type="entry name" value="ZINC FINGER PROTEIN 142"/>
    <property type="match status" value="1"/>
</dbReference>
<keyword evidence="4" id="KW-0862">Zinc</keyword>
<reference evidence="9" key="2">
    <citation type="submission" date="2020-05" db="UniProtKB">
        <authorList>
            <consortium name="EnsemblMetazoa"/>
        </authorList>
    </citation>
    <scope>IDENTIFICATION</scope>
</reference>
<dbReference type="FunFam" id="3.30.160.60:FF:000100">
    <property type="entry name" value="Zinc finger 45-like"/>
    <property type="match status" value="1"/>
</dbReference>
<feature type="domain" description="C2H2-type" evidence="7">
    <location>
        <begin position="145"/>
        <end position="173"/>
    </location>
</feature>
<dbReference type="FunFam" id="3.30.160.60:FF:000688">
    <property type="entry name" value="zinc finger protein 197 isoform X1"/>
    <property type="match status" value="1"/>
</dbReference>
<dbReference type="Proteomes" id="UP000030765">
    <property type="component" value="Unassembled WGS sequence"/>
</dbReference>
<dbReference type="Gene3D" id="3.30.160.60">
    <property type="entry name" value="Classic Zinc Finger"/>
    <property type="match status" value="8"/>
</dbReference>
<dbReference type="FunFam" id="3.30.160.60:FF:002343">
    <property type="entry name" value="Zinc finger protein 33A"/>
    <property type="match status" value="2"/>
</dbReference>
<feature type="compositionally biased region" description="Polar residues" evidence="6">
    <location>
        <begin position="1"/>
        <end position="12"/>
    </location>
</feature>
<dbReference type="AlphaFoldDB" id="A0A084VK81"/>
<dbReference type="Pfam" id="PF00096">
    <property type="entry name" value="zf-C2H2"/>
    <property type="match status" value="4"/>
</dbReference>
<dbReference type="PROSITE" id="PS00028">
    <property type="entry name" value="ZINC_FINGER_C2H2_1"/>
    <property type="match status" value="8"/>
</dbReference>
<feature type="domain" description="C2H2-type" evidence="7">
    <location>
        <begin position="362"/>
        <end position="389"/>
    </location>
</feature>
<dbReference type="OrthoDB" id="6910977at2759"/>